<dbReference type="Proteomes" id="UP000018817">
    <property type="component" value="Unassembled WGS sequence"/>
</dbReference>
<gene>
    <name evidence="1" type="ORF">PPTG_01452</name>
</gene>
<dbReference type="OrthoDB" id="113327at2759"/>
<name>W2R6Z8_PHYN3</name>
<dbReference type="EMBL" id="KI669563">
    <property type="protein sequence ID" value="ETN21188.1"/>
    <property type="molecule type" value="Genomic_DNA"/>
</dbReference>
<organism evidence="1 2">
    <name type="scientific">Phytophthora nicotianae (strain INRA-310)</name>
    <name type="common">Phytophthora parasitica</name>
    <dbReference type="NCBI Taxonomy" id="761204"/>
    <lineage>
        <taxon>Eukaryota</taxon>
        <taxon>Sar</taxon>
        <taxon>Stramenopiles</taxon>
        <taxon>Oomycota</taxon>
        <taxon>Peronosporomycetes</taxon>
        <taxon>Peronosporales</taxon>
        <taxon>Peronosporaceae</taxon>
        <taxon>Phytophthora</taxon>
    </lineage>
</organism>
<dbReference type="Gene3D" id="3.30.420.10">
    <property type="entry name" value="Ribonuclease H-like superfamily/Ribonuclease H"/>
    <property type="match status" value="2"/>
</dbReference>
<reference evidence="2" key="1">
    <citation type="submission" date="2011-12" db="EMBL/GenBank/DDBJ databases">
        <authorList>
            <consortium name="The Broad Institute Genome Sequencing Platform"/>
            <person name="Russ C."/>
            <person name="Tyler B."/>
            <person name="Panabieres F."/>
            <person name="Shan W."/>
            <person name="Tripathy S."/>
            <person name="Grunwald N."/>
            <person name="Machado M."/>
            <person name="Young S.K."/>
            <person name="Zeng Q."/>
            <person name="Gargeya S."/>
            <person name="Fitzgerald M."/>
            <person name="Haas B."/>
            <person name="Abouelleil A."/>
            <person name="Alvarado L."/>
            <person name="Arachchi H.M."/>
            <person name="Berlin A."/>
            <person name="Chapman S.B."/>
            <person name="Gearin G."/>
            <person name="Goldberg J."/>
            <person name="Griggs A."/>
            <person name="Gujja S."/>
            <person name="Hansen M."/>
            <person name="Heiman D."/>
            <person name="Howarth C."/>
            <person name="Larimer J."/>
            <person name="Lui A."/>
            <person name="MacDonald P.J.P."/>
            <person name="McCowen C."/>
            <person name="Montmayeur A."/>
            <person name="Murphy C."/>
            <person name="Neiman D."/>
            <person name="Pearson M."/>
            <person name="Priest M."/>
            <person name="Roberts A."/>
            <person name="Saif S."/>
            <person name="Shea T."/>
            <person name="Sisk P."/>
            <person name="Stolte C."/>
            <person name="Sykes S."/>
            <person name="Wortman J."/>
            <person name="Nusbaum C."/>
            <person name="Birren B."/>
        </authorList>
    </citation>
    <scope>NUCLEOTIDE SEQUENCE [LARGE SCALE GENOMIC DNA]</scope>
    <source>
        <strain evidence="2">INRA-310</strain>
    </source>
</reference>
<sequence>MLAAVARPRWDPDSRTYFDGKLGIWPFIERKPAVRSSPRRPAGTLVTMEGRVNQETYQNMLIQQLLSAIREKWPFIVRGGCVRVLQDNAPAHIDTSDQRFATAVAEQGLNIQLCFQPPYSPDLNCLDLSLFSAIQARQRLKSSTTMDELIEAVADSYWELPPSKLDAAFLSLQCSMDKCIKDGGGIAFKASTYGEGKLEREGRLPICLQCSPEVASQGGVASEAEQLVSLLPPPVGGAASALQLPGHLLHSDLLHPPDRVPLLAESVTSLFLLLLGGELSNLQNEILSAIREKWPFIGRGGCVRVLQDNAPAHIDTSDQRFATAVAEQGLNVQLCFQPPYSPDLNCLDLSRFSAIQARQRLKSSTTMDELIEAVADSYWELPPSTLDAAFLSLQCSMDKCIKDGGGNAFKASTYGEGKT</sequence>
<dbReference type="PANTHER" id="PTHR47169">
    <property type="entry name" value="OS01G0541250 PROTEIN"/>
    <property type="match status" value="1"/>
</dbReference>
<dbReference type="GO" id="GO:0003676">
    <property type="term" value="F:nucleic acid binding"/>
    <property type="evidence" value="ECO:0007669"/>
    <property type="project" value="InterPro"/>
</dbReference>
<dbReference type="VEuPathDB" id="FungiDB:PPTG_01452"/>
<dbReference type="InterPro" id="IPR036397">
    <property type="entry name" value="RNaseH_sf"/>
</dbReference>
<dbReference type="GeneID" id="20171749"/>
<evidence type="ECO:0000313" key="1">
    <source>
        <dbReference type="EMBL" id="ETN21188.1"/>
    </source>
</evidence>
<accession>W2R6Z8</accession>
<evidence type="ECO:0000313" key="2">
    <source>
        <dbReference type="Proteomes" id="UP000018817"/>
    </source>
</evidence>
<proteinExistence type="predicted"/>
<dbReference type="PANTHER" id="PTHR47169:SF2">
    <property type="entry name" value="OS01G0541250 PROTEIN"/>
    <property type="match status" value="1"/>
</dbReference>
<dbReference type="RefSeq" id="XP_008893009.1">
    <property type="nucleotide sequence ID" value="XM_008894761.1"/>
</dbReference>
<dbReference type="AlphaFoldDB" id="W2R6Z8"/>
<reference evidence="1 2" key="2">
    <citation type="submission" date="2013-11" db="EMBL/GenBank/DDBJ databases">
        <title>The Genome Sequence of Phytophthora parasitica INRA-310.</title>
        <authorList>
            <consortium name="The Broad Institute Genomics Platform"/>
            <person name="Russ C."/>
            <person name="Tyler B."/>
            <person name="Panabieres F."/>
            <person name="Shan W."/>
            <person name="Tripathy S."/>
            <person name="Grunwald N."/>
            <person name="Machado M."/>
            <person name="Johnson C.S."/>
            <person name="Arredondo F."/>
            <person name="Hong C."/>
            <person name="Coffey M."/>
            <person name="Young S.K."/>
            <person name="Zeng Q."/>
            <person name="Gargeya S."/>
            <person name="Fitzgerald M."/>
            <person name="Abouelleil A."/>
            <person name="Alvarado L."/>
            <person name="Chapman S.B."/>
            <person name="Gainer-Dewar J."/>
            <person name="Goldberg J."/>
            <person name="Griggs A."/>
            <person name="Gujja S."/>
            <person name="Hansen M."/>
            <person name="Howarth C."/>
            <person name="Imamovic A."/>
            <person name="Ireland A."/>
            <person name="Larimer J."/>
            <person name="McCowan C."/>
            <person name="Murphy C."/>
            <person name="Pearson M."/>
            <person name="Poon T.W."/>
            <person name="Priest M."/>
            <person name="Roberts A."/>
            <person name="Saif S."/>
            <person name="Shea T."/>
            <person name="Sykes S."/>
            <person name="Wortman J."/>
            <person name="Nusbaum C."/>
            <person name="Birren B."/>
        </authorList>
    </citation>
    <scope>NUCLEOTIDE SEQUENCE [LARGE SCALE GENOMIC DNA]</scope>
    <source>
        <strain evidence="1 2">INRA-310</strain>
    </source>
</reference>
<protein>
    <recommendedName>
        <fullName evidence="3">Tc1-like transposase DDE domain-containing protein</fullName>
    </recommendedName>
</protein>
<evidence type="ECO:0008006" key="3">
    <source>
        <dbReference type="Google" id="ProtNLM"/>
    </source>
</evidence>
<dbReference type="STRING" id="761204.W2R6Z8"/>